<evidence type="ECO:0000256" key="2">
    <source>
        <dbReference type="SAM" id="SignalP"/>
    </source>
</evidence>
<feature type="compositionally biased region" description="Low complexity" evidence="1">
    <location>
        <begin position="411"/>
        <end position="431"/>
    </location>
</feature>
<feature type="signal peptide" evidence="2">
    <location>
        <begin position="1"/>
        <end position="25"/>
    </location>
</feature>
<keyword evidence="2" id="KW-0732">Signal</keyword>
<proteinExistence type="predicted"/>
<dbReference type="Pfam" id="PF24320">
    <property type="entry name" value="DUF7492"/>
    <property type="match status" value="1"/>
</dbReference>
<protein>
    <recommendedName>
        <fullName evidence="3">DUF7492 domain-containing protein</fullName>
    </recommendedName>
</protein>
<evidence type="ECO:0000313" key="5">
    <source>
        <dbReference type="Proteomes" id="UP000192927"/>
    </source>
</evidence>
<evidence type="ECO:0000259" key="3">
    <source>
        <dbReference type="Pfam" id="PF24320"/>
    </source>
</evidence>
<dbReference type="EMBL" id="FWEW01000204">
    <property type="protein sequence ID" value="SLM34031.1"/>
    <property type="molecule type" value="Genomic_DNA"/>
</dbReference>
<name>A0A1W5CT94_9LECA</name>
<sequence length="481" mass="50464">MRQSPLPRLARTLVVLAVLIRSTAAHSWVEELDVIAPNGTYVGPPGYPRGYVSRVDGGDDTMTYKIPPNGRAEGNAILETDLMCKSTQQTMSQTAGSPRLQAAAGSYVALRYQENGHVILPNNQKGKPANRGTVFVYGTTQSKPDDTLMAIHNVWNTAGTGGDGRGKLLTTQNFDDGQCYQVNPTSNISVAREAEFPVSQLNNGLWCQNDIVLPSDAPPGKPYTLYWVWDWPTAANVDPADLMGKPELYTTCMDIDITASTTNKNTESMHYVQGQNLNEAAVSSYMDILAKGNIMVATQNKQAAGTGASYSAATQASSATSVQPTGSTLPAASSVAVQAPSSSTPEPSTYVPPTTISAAPVESSSQASSAAAGGVVTVYVTVSPTPAPSAPPYTGTGNSTVSVSPLPAAPTPSTAATPISSSPTSATSTTAGGSICGATKVQKRSRILHGASRHQFSKMKSGYVRRNRKSTTPRLAKFRNL</sequence>
<reference evidence="5" key="1">
    <citation type="submission" date="2017-03" db="EMBL/GenBank/DDBJ databases">
        <authorList>
            <person name="Sharma R."/>
            <person name="Thines M."/>
        </authorList>
    </citation>
    <scope>NUCLEOTIDE SEQUENCE [LARGE SCALE GENOMIC DNA]</scope>
</reference>
<keyword evidence="5" id="KW-1185">Reference proteome</keyword>
<feature type="region of interest" description="Disordered" evidence="1">
    <location>
        <begin position="390"/>
        <end position="433"/>
    </location>
</feature>
<evidence type="ECO:0000256" key="1">
    <source>
        <dbReference type="SAM" id="MobiDB-lite"/>
    </source>
</evidence>
<accession>A0A1W5CT94</accession>
<dbReference type="Proteomes" id="UP000192927">
    <property type="component" value="Unassembled WGS sequence"/>
</dbReference>
<evidence type="ECO:0000313" key="4">
    <source>
        <dbReference type="EMBL" id="SLM34031.1"/>
    </source>
</evidence>
<dbReference type="InterPro" id="IPR055915">
    <property type="entry name" value="DUF7492"/>
</dbReference>
<organism evidence="4 5">
    <name type="scientific">Lasallia pustulata</name>
    <dbReference type="NCBI Taxonomy" id="136370"/>
    <lineage>
        <taxon>Eukaryota</taxon>
        <taxon>Fungi</taxon>
        <taxon>Dikarya</taxon>
        <taxon>Ascomycota</taxon>
        <taxon>Pezizomycotina</taxon>
        <taxon>Lecanoromycetes</taxon>
        <taxon>OSLEUM clade</taxon>
        <taxon>Umbilicariomycetidae</taxon>
        <taxon>Umbilicariales</taxon>
        <taxon>Umbilicariaceae</taxon>
        <taxon>Lasallia</taxon>
    </lineage>
</organism>
<feature type="chain" id="PRO_5013297791" description="DUF7492 domain-containing protein" evidence="2">
    <location>
        <begin position="26"/>
        <end position="481"/>
    </location>
</feature>
<dbReference type="AlphaFoldDB" id="A0A1W5CT94"/>
<feature type="domain" description="DUF7492" evidence="3">
    <location>
        <begin position="24"/>
        <end position="282"/>
    </location>
</feature>